<gene>
    <name evidence="1" type="ORF">GCM10023187_00060</name>
</gene>
<reference evidence="2" key="1">
    <citation type="journal article" date="2019" name="Int. J. Syst. Evol. Microbiol.">
        <title>The Global Catalogue of Microorganisms (GCM) 10K type strain sequencing project: providing services to taxonomists for standard genome sequencing and annotation.</title>
        <authorList>
            <consortium name="The Broad Institute Genomics Platform"/>
            <consortium name="The Broad Institute Genome Sequencing Center for Infectious Disease"/>
            <person name="Wu L."/>
            <person name="Ma J."/>
        </authorList>
    </citation>
    <scope>NUCLEOTIDE SEQUENCE [LARGE SCALE GENOMIC DNA]</scope>
    <source>
        <strain evidence="2">JCM 17925</strain>
    </source>
</reference>
<organism evidence="1 2">
    <name type="scientific">Nibrella viscosa</name>
    <dbReference type="NCBI Taxonomy" id="1084524"/>
    <lineage>
        <taxon>Bacteria</taxon>
        <taxon>Pseudomonadati</taxon>
        <taxon>Bacteroidota</taxon>
        <taxon>Cytophagia</taxon>
        <taxon>Cytophagales</taxon>
        <taxon>Spirosomataceae</taxon>
        <taxon>Nibrella</taxon>
    </lineage>
</organism>
<evidence type="ECO:0000313" key="2">
    <source>
        <dbReference type="Proteomes" id="UP001500936"/>
    </source>
</evidence>
<sequence length="117" mass="14006">MDFWFNPTYDNYFKLLDALEDLGQDVSKFKEEQTPNPKRSFFRYEFETFTLDFLPEVKAPLNFRSSFNKKEIVTLNDTEIPFISYEDLISDKKTNARSKDIIDLEQLDINRKSKENQ</sequence>
<keyword evidence="2" id="KW-1185">Reference proteome</keyword>
<protein>
    <submittedName>
        <fullName evidence="1">Uncharacterized protein</fullName>
    </submittedName>
</protein>
<accession>A0ABP8JQY9</accession>
<proteinExistence type="predicted"/>
<dbReference type="Gene3D" id="3.30.460.40">
    <property type="match status" value="1"/>
</dbReference>
<name>A0ABP8JQY9_9BACT</name>
<dbReference type="InterPro" id="IPR043519">
    <property type="entry name" value="NT_sf"/>
</dbReference>
<dbReference type="EMBL" id="BAABHB010000001">
    <property type="protein sequence ID" value="GAA4394358.1"/>
    <property type="molecule type" value="Genomic_DNA"/>
</dbReference>
<comment type="caution">
    <text evidence="1">The sequence shown here is derived from an EMBL/GenBank/DDBJ whole genome shotgun (WGS) entry which is preliminary data.</text>
</comment>
<dbReference type="SUPFAM" id="SSF81301">
    <property type="entry name" value="Nucleotidyltransferase"/>
    <property type="match status" value="1"/>
</dbReference>
<dbReference type="Proteomes" id="UP001500936">
    <property type="component" value="Unassembled WGS sequence"/>
</dbReference>
<evidence type="ECO:0000313" key="1">
    <source>
        <dbReference type="EMBL" id="GAA4394358.1"/>
    </source>
</evidence>